<sequence>MEETDSLSEGDVVLPFAELTQMFVDHVTDALQPPAESQVQPRFLSGGYSGCNDSFSVFGFLAFLLALFDLIMELQDDADAAADTTMRSARNLSAREGRAADLLAEQLLPVSAQEHGEGSQQAAAACHSMLRGFLNGVTANDATCAERFLCEGAEEATAAGDFGQVVASIVSRNAAIWVARGRGDQYEGVGEAMQVGVRGESCADKYPKCLDYPSFYRQPSEDDPEPEES</sequence>
<proteinExistence type="predicted"/>
<dbReference type="EMBL" id="JACEEZ010016454">
    <property type="protein sequence ID" value="KAG0718197.1"/>
    <property type="molecule type" value="Genomic_DNA"/>
</dbReference>
<organism evidence="1 2">
    <name type="scientific">Chionoecetes opilio</name>
    <name type="common">Atlantic snow crab</name>
    <name type="synonym">Cancer opilio</name>
    <dbReference type="NCBI Taxonomy" id="41210"/>
    <lineage>
        <taxon>Eukaryota</taxon>
        <taxon>Metazoa</taxon>
        <taxon>Ecdysozoa</taxon>
        <taxon>Arthropoda</taxon>
        <taxon>Crustacea</taxon>
        <taxon>Multicrustacea</taxon>
        <taxon>Malacostraca</taxon>
        <taxon>Eumalacostraca</taxon>
        <taxon>Eucarida</taxon>
        <taxon>Decapoda</taxon>
        <taxon>Pleocyemata</taxon>
        <taxon>Brachyura</taxon>
        <taxon>Eubrachyura</taxon>
        <taxon>Majoidea</taxon>
        <taxon>Majidae</taxon>
        <taxon>Chionoecetes</taxon>
    </lineage>
</organism>
<keyword evidence="2" id="KW-1185">Reference proteome</keyword>
<dbReference type="OrthoDB" id="6365068at2759"/>
<dbReference type="AlphaFoldDB" id="A0A8J4Y1C0"/>
<reference evidence="1" key="1">
    <citation type="submission" date="2020-07" db="EMBL/GenBank/DDBJ databases">
        <title>The High-quality genome of the commercially important snow crab, Chionoecetes opilio.</title>
        <authorList>
            <person name="Jeong J.-H."/>
            <person name="Ryu S."/>
        </authorList>
    </citation>
    <scope>NUCLEOTIDE SEQUENCE</scope>
    <source>
        <strain evidence="1">MADBK_172401_WGS</strain>
        <tissue evidence="1">Digestive gland</tissue>
    </source>
</reference>
<name>A0A8J4Y1C0_CHIOP</name>
<protein>
    <submittedName>
        <fullName evidence="1">Uncharacterized protein</fullName>
    </submittedName>
</protein>
<gene>
    <name evidence="1" type="ORF">GWK47_052890</name>
</gene>
<accession>A0A8J4Y1C0</accession>
<evidence type="ECO:0000313" key="2">
    <source>
        <dbReference type="Proteomes" id="UP000770661"/>
    </source>
</evidence>
<comment type="caution">
    <text evidence="1">The sequence shown here is derived from an EMBL/GenBank/DDBJ whole genome shotgun (WGS) entry which is preliminary data.</text>
</comment>
<evidence type="ECO:0000313" key="1">
    <source>
        <dbReference type="EMBL" id="KAG0718197.1"/>
    </source>
</evidence>
<dbReference type="Proteomes" id="UP000770661">
    <property type="component" value="Unassembled WGS sequence"/>
</dbReference>